<evidence type="ECO:0000313" key="3">
    <source>
        <dbReference type="EMBL" id="GGG79591.1"/>
    </source>
</evidence>
<name>A0A917HH70_9BACI</name>
<evidence type="ECO:0008006" key="5">
    <source>
        <dbReference type="Google" id="ProtNLM"/>
    </source>
</evidence>
<dbReference type="InterPro" id="IPR025736">
    <property type="entry name" value="PucR_C-HTH_dom"/>
</dbReference>
<dbReference type="InterPro" id="IPR042070">
    <property type="entry name" value="PucR_C-HTH_sf"/>
</dbReference>
<dbReference type="EMBL" id="BMFR01000011">
    <property type="protein sequence ID" value="GGG79591.1"/>
    <property type="molecule type" value="Genomic_DNA"/>
</dbReference>
<dbReference type="InterPro" id="IPR012914">
    <property type="entry name" value="PucR_dom"/>
</dbReference>
<comment type="caution">
    <text evidence="3">The sequence shown here is derived from an EMBL/GenBank/DDBJ whole genome shotgun (WGS) entry which is preliminary data.</text>
</comment>
<dbReference type="PANTHER" id="PTHR33744:SF1">
    <property type="entry name" value="DNA-BINDING TRANSCRIPTIONAL ACTIVATOR ADER"/>
    <property type="match status" value="1"/>
</dbReference>
<dbReference type="SUPFAM" id="SSF46689">
    <property type="entry name" value="Homeodomain-like"/>
    <property type="match status" value="1"/>
</dbReference>
<proteinExistence type="predicted"/>
<dbReference type="AlphaFoldDB" id="A0A917HH70"/>
<dbReference type="Pfam" id="PF13556">
    <property type="entry name" value="HTH_30"/>
    <property type="match status" value="1"/>
</dbReference>
<dbReference type="InterPro" id="IPR051448">
    <property type="entry name" value="CdaR-like_regulators"/>
</dbReference>
<protein>
    <recommendedName>
        <fullName evidence="5">PucR family transcriptional regulator</fullName>
    </recommendedName>
</protein>
<evidence type="ECO:0000259" key="2">
    <source>
        <dbReference type="Pfam" id="PF13556"/>
    </source>
</evidence>
<keyword evidence="4" id="KW-1185">Reference proteome</keyword>
<organism evidence="3 4">
    <name type="scientific">Virgibacillus oceani</name>
    <dbReference type="NCBI Taxonomy" id="1479511"/>
    <lineage>
        <taxon>Bacteria</taxon>
        <taxon>Bacillati</taxon>
        <taxon>Bacillota</taxon>
        <taxon>Bacilli</taxon>
        <taxon>Bacillales</taxon>
        <taxon>Bacillaceae</taxon>
        <taxon>Virgibacillus</taxon>
    </lineage>
</organism>
<feature type="domain" description="PucR C-terminal helix-turn-helix" evidence="2">
    <location>
        <begin position="468"/>
        <end position="525"/>
    </location>
</feature>
<dbReference type="InterPro" id="IPR009057">
    <property type="entry name" value="Homeodomain-like_sf"/>
</dbReference>
<reference evidence="3" key="1">
    <citation type="journal article" date="2014" name="Int. J. Syst. Evol. Microbiol.">
        <title>Complete genome sequence of Corynebacterium casei LMG S-19264T (=DSM 44701T), isolated from a smear-ripened cheese.</title>
        <authorList>
            <consortium name="US DOE Joint Genome Institute (JGI-PGF)"/>
            <person name="Walter F."/>
            <person name="Albersmeier A."/>
            <person name="Kalinowski J."/>
            <person name="Ruckert C."/>
        </authorList>
    </citation>
    <scope>NUCLEOTIDE SEQUENCE</scope>
    <source>
        <strain evidence="3">CGMCC 1.12754</strain>
    </source>
</reference>
<dbReference type="Proteomes" id="UP000622860">
    <property type="component" value="Unassembled WGS sequence"/>
</dbReference>
<dbReference type="Pfam" id="PF07905">
    <property type="entry name" value="PucR"/>
    <property type="match status" value="1"/>
</dbReference>
<dbReference type="PANTHER" id="PTHR33744">
    <property type="entry name" value="CARBOHYDRATE DIACID REGULATOR"/>
    <property type="match status" value="1"/>
</dbReference>
<accession>A0A917HH70</accession>
<dbReference type="Gene3D" id="1.10.10.2840">
    <property type="entry name" value="PucR C-terminal helix-turn-helix domain"/>
    <property type="match status" value="1"/>
</dbReference>
<reference evidence="3" key="2">
    <citation type="submission" date="2020-09" db="EMBL/GenBank/DDBJ databases">
        <authorList>
            <person name="Sun Q."/>
            <person name="Zhou Y."/>
        </authorList>
    </citation>
    <scope>NUCLEOTIDE SEQUENCE</scope>
    <source>
        <strain evidence="3">CGMCC 1.12754</strain>
    </source>
</reference>
<gene>
    <name evidence="3" type="ORF">GCM10011398_26160</name>
</gene>
<evidence type="ECO:0000259" key="1">
    <source>
        <dbReference type="Pfam" id="PF07905"/>
    </source>
</evidence>
<evidence type="ECO:0000313" key="4">
    <source>
        <dbReference type="Proteomes" id="UP000622860"/>
    </source>
</evidence>
<feature type="domain" description="Purine catabolism PurC-like" evidence="1">
    <location>
        <begin position="12"/>
        <end position="122"/>
    </location>
</feature>
<sequence>MNIEDALLIGDLTEGTVIAGDKGLSREIASIEVMEVPEVISWVTPGILVMTAFYSIKDDSDKQIEILQTLINKGAAGIVIKLGRFINSLPDSMIELANKNAFPIISIPKEVSYINILTPLYEKLYEEKQQEQEKSHNPFHEMEHANTKFLSDAIEKISEIVNSSIYIEDTEGRLLYISNNFRPDGWRKSKTLFSKPDYQSYLKMLEIWRVEFLNQTYTLFKIPGFRNRLVLPLISSDKVFAIIHIQYMNPKYDEVPFVHAKKLGNKLSELFMSDQLYLQKKRLNDMELIEHYLADMKANETSEVMAIIHFHADWLKNSHYPSQFLIDHSCLIRKELLQLAEHFRENDLFIFERYHKFYALITCEKQNYPTMVHKWKELLSNYNQRNDLDPLKLSISSIMNDSTFFEERVQSVTKTMEIGNKVKPSENFYTYDQLGIYEILINLTSDEYAKRYTDSILNSLLQYENNDLLETLQVYLDENGNITKASEILFIHRRTLTYRLQKIQELLNMDINDPNNRFILRFCLKFKELS</sequence>
<dbReference type="RefSeq" id="WP_188455829.1">
    <property type="nucleotide sequence ID" value="NZ_BMFR01000011.1"/>
</dbReference>